<gene>
    <name evidence="5" type="ORF">ED28_16720</name>
</gene>
<protein>
    <submittedName>
        <fullName evidence="5">Porin</fullName>
    </submittedName>
</protein>
<feature type="signal peptide" evidence="4">
    <location>
        <begin position="1"/>
        <end position="20"/>
    </location>
</feature>
<dbReference type="Pfam" id="PF03573">
    <property type="entry name" value="OprD"/>
    <property type="match status" value="1"/>
</dbReference>
<evidence type="ECO:0000256" key="1">
    <source>
        <dbReference type="ARBA" id="ARBA00009075"/>
    </source>
</evidence>
<comment type="caution">
    <text evidence="5">The sequence shown here is derived from an EMBL/GenBank/DDBJ whole genome shotgun (WGS) entry which is preliminary data.</text>
</comment>
<dbReference type="InterPro" id="IPR005318">
    <property type="entry name" value="OM_porin_bac"/>
</dbReference>
<keyword evidence="3 4" id="KW-0732">Signal</keyword>
<evidence type="ECO:0000256" key="4">
    <source>
        <dbReference type="SAM" id="SignalP"/>
    </source>
</evidence>
<dbReference type="EMBL" id="JMEE01000045">
    <property type="protein sequence ID" value="RWR00799.1"/>
    <property type="molecule type" value="Genomic_DNA"/>
</dbReference>
<dbReference type="InterPro" id="IPR023614">
    <property type="entry name" value="Porin_dom_sf"/>
</dbReference>
<sequence>MFKYIAFALMTCGISSSSWASTDDFLNDDFFKNSQFTLSTKNYWKYLKEENANPKYVHNAWGQGFSADYQSGYFLDVIGFDFAYYSAVKLGASDYFNSRGVLYSHGAGNSKSNAEGYSKFGQRNIKLNYNFLDTQLNARWGWQMLKNYGVISTSNRLSPTTYSGISGSVSYGQVTVRGAWIENSMDRNSPDKKQFRTNTGKDISYLTSGEILWKSDDIDVQYAYGESKNYLQRHQLFTQFRPDSRLKIGAQIYGTHAQDAYRTMPASKRDFDNNAWHFAMDTTWKAERWSSKLGIGYTDAKKTNEVGFYPRHMSKNSRGTFISMAYAGDDYLRDGELMLANITEYRLTPDFAVGLAGNIGQFNYKGNHVRSGEISAFSRWAPSQSYFKNFTFWAMFGPGWSYKTKGKTPVLTDGHYTRTNTLASEVIMEYRFNVL</sequence>
<feature type="chain" id="PRO_5019124161" evidence="4">
    <location>
        <begin position="21"/>
        <end position="435"/>
    </location>
</feature>
<name>A0A443I9N6_9GAMM</name>
<keyword evidence="2" id="KW-0813">Transport</keyword>
<organism evidence="5 6">
    <name type="scientific">[Pantoea] beijingensis</name>
    <dbReference type="NCBI Taxonomy" id="1324864"/>
    <lineage>
        <taxon>Bacteria</taxon>
        <taxon>Pseudomonadati</taxon>
        <taxon>Pseudomonadota</taxon>
        <taxon>Gammaproteobacteria</taxon>
        <taxon>Enterobacterales</taxon>
        <taxon>Erwiniaceae</taxon>
        <taxon>Erwinia</taxon>
    </lineage>
</organism>
<dbReference type="Proteomes" id="UP000288794">
    <property type="component" value="Unassembled WGS sequence"/>
</dbReference>
<evidence type="ECO:0000313" key="5">
    <source>
        <dbReference type="EMBL" id="RWR00799.1"/>
    </source>
</evidence>
<dbReference type="AlphaFoldDB" id="A0A443I9N6"/>
<keyword evidence="6" id="KW-1185">Reference proteome</keyword>
<comment type="similarity">
    <text evidence="1">Belongs to the outer membrane porin (Opr) (TC 1.B.25) family.</text>
</comment>
<accession>A0A443I9N6</accession>
<dbReference type="Gene3D" id="2.40.160.10">
    <property type="entry name" value="Porin"/>
    <property type="match status" value="1"/>
</dbReference>
<dbReference type="PANTHER" id="PTHR34596">
    <property type="entry name" value="CHITOPORIN"/>
    <property type="match status" value="1"/>
</dbReference>
<evidence type="ECO:0000313" key="6">
    <source>
        <dbReference type="Proteomes" id="UP000288794"/>
    </source>
</evidence>
<evidence type="ECO:0000256" key="2">
    <source>
        <dbReference type="ARBA" id="ARBA00022448"/>
    </source>
</evidence>
<proteinExistence type="inferred from homology"/>
<reference evidence="5 6" key="1">
    <citation type="submission" date="2014-04" db="EMBL/GenBank/DDBJ databases">
        <title>Draft genome sequence of Pantoea beijingensis strain LMG 27579, an emerging pathogen to Pleurotus eryngii with potential industrial application.</title>
        <authorList>
            <person name="Xu F."/>
            <person name="Liu Y."/>
            <person name="Wang S."/>
            <person name="Yin Y."/>
            <person name="Ma Y."/>
            <person name="Zhao S."/>
            <person name="Rong C."/>
        </authorList>
    </citation>
    <scope>NUCLEOTIDE SEQUENCE [LARGE SCALE GENOMIC DNA]</scope>
    <source>
        <strain evidence="5 6">LMG 27579</strain>
    </source>
</reference>
<dbReference type="PANTHER" id="PTHR34596:SF2">
    <property type="entry name" value="CHITOPORIN"/>
    <property type="match status" value="1"/>
</dbReference>
<dbReference type="GO" id="GO:0015288">
    <property type="term" value="F:porin activity"/>
    <property type="evidence" value="ECO:0007669"/>
    <property type="project" value="TreeGrafter"/>
</dbReference>
<dbReference type="GO" id="GO:0016020">
    <property type="term" value="C:membrane"/>
    <property type="evidence" value="ECO:0007669"/>
    <property type="project" value="InterPro"/>
</dbReference>
<evidence type="ECO:0000256" key="3">
    <source>
        <dbReference type="ARBA" id="ARBA00022729"/>
    </source>
</evidence>